<dbReference type="RefSeq" id="WP_160939564.1">
    <property type="nucleotide sequence ID" value="NZ_SNVJ01000053.1"/>
</dbReference>
<gene>
    <name evidence="1" type="ORF">E0493_22765</name>
</gene>
<name>A0A845BJB5_9PROT</name>
<proteinExistence type="predicted"/>
<dbReference type="Proteomes" id="UP000460715">
    <property type="component" value="Unassembled WGS sequence"/>
</dbReference>
<evidence type="ECO:0000313" key="2">
    <source>
        <dbReference type="Proteomes" id="UP000460715"/>
    </source>
</evidence>
<organism evidence="1 2">
    <name type="scientific">Teichococcus coralli</name>
    <dbReference type="NCBI Taxonomy" id="2545983"/>
    <lineage>
        <taxon>Bacteria</taxon>
        <taxon>Pseudomonadati</taxon>
        <taxon>Pseudomonadota</taxon>
        <taxon>Alphaproteobacteria</taxon>
        <taxon>Acetobacterales</taxon>
        <taxon>Roseomonadaceae</taxon>
        <taxon>Roseomonas</taxon>
    </lineage>
</organism>
<evidence type="ECO:0000313" key="1">
    <source>
        <dbReference type="EMBL" id="MXP66154.1"/>
    </source>
</evidence>
<keyword evidence="2" id="KW-1185">Reference proteome</keyword>
<protein>
    <submittedName>
        <fullName evidence="1">Uncharacterized protein</fullName>
    </submittedName>
</protein>
<accession>A0A845BJB5</accession>
<dbReference type="AlphaFoldDB" id="A0A845BJB5"/>
<dbReference type="EMBL" id="SNVJ01000053">
    <property type="protein sequence ID" value="MXP66154.1"/>
    <property type="molecule type" value="Genomic_DNA"/>
</dbReference>
<dbReference type="OrthoDB" id="7059994at2"/>
<reference evidence="1 2" key="1">
    <citation type="submission" date="2019-03" db="EMBL/GenBank/DDBJ databases">
        <title>Roseomonas sp. a novel Roseomonas species isolated from Sea whip Gorgonian.</title>
        <authorList>
            <person name="Li F."/>
            <person name="Pan X."/>
            <person name="Huang S."/>
            <person name="Li Z."/>
            <person name="Meng B."/>
        </authorList>
    </citation>
    <scope>NUCLEOTIDE SEQUENCE [LARGE SCALE GENOMIC DNA]</scope>
    <source>
        <strain evidence="1 2">M0104</strain>
    </source>
</reference>
<sequence>MNTYISPPVEPDETLLALAKALALSLVPRTPEANSLVEHVFNQVVALEAPDRERQRRSGLAPLRRAVGALVGGALRCWAGAVPSYVYQPVSPNTFSGLSVSYRHFASARDALVALGYIGMTPGIRFPAADFGDGPIWAGRASRFWPTDKLLKLAEAHGLPAGAVKQAFKADPPRTPPKIPELVELRDFSQRKNGQKVQGRPLPINPNDPVYQKIKRETEAHNAYAETIEVTGCIPPRWYRVFTADWRLQARWYAAGNDKTAAYLTMHEEDRINDIHINGESVVEVDVSSSQLAILHGLLGKPLPDGDLYDVVPGTDRKIVKLWMTISLGRGKMLSTWSRDTAEKIKKACDPHAIHAGMLRTYPFLAEMSSIIPDDLRAAYGTHMDRLVSLYLQGIEARAISGAIAYVRAAGHLALPTHDGLIVPASAEKAAKAGLEGSYRHVAKIIPRLEVERPSRGS</sequence>
<comment type="caution">
    <text evidence="1">The sequence shown here is derived from an EMBL/GenBank/DDBJ whole genome shotgun (WGS) entry which is preliminary data.</text>
</comment>